<dbReference type="Gene3D" id="3.40.50.10610">
    <property type="entry name" value="ABC-type transport auxiliary lipoprotein component"/>
    <property type="match status" value="1"/>
</dbReference>
<dbReference type="Pfam" id="PF03886">
    <property type="entry name" value="ABC_trans_aux"/>
    <property type="match status" value="1"/>
</dbReference>
<comment type="caution">
    <text evidence="2">The sequence shown here is derived from an EMBL/GenBank/DDBJ whole genome shotgun (WGS) entry which is preliminary data.</text>
</comment>
<dbReference type="RefSeq" id="WP_052752189.1">
    <property type="nucleotide sequence ID" value="NZ_CP011451.1"/>
</dbReference>
<dbReference type="OrthoDB" id="1494661at2"/>
<dbReference type="Proteomes" id="UP000324176">
    <property type="component" value="Unassembled WGS sequence"/>
</dbReference>
<dbReference type="InterPro" id="IPR005586">
    <property type="entry name" value="ABC_trans_aux"/>
</dbReference>
<proteinExistence type="predicted"/>
<evidence type="ECO:0000313" key="3">
    <source>
        <dbReference type="Proteomes" id="UP000324176"/>
    </source>
</evidence>
<sequence>MIPPSLVFHCLVILVALLVTGCASTPTYTFYTLSAMQAVDEKLPTVYRSNNATISVNLVSFPSYLDRPQIVTRPTAHTLVIHEFQRWGGSLEDDFMRVLGENLSILLNTQHIFLPRQNASFTIDYRVAIDVKRFDGNLGEQIVLDVDWMIITQENKERAVIRKSVIREAVDSSDYEPLVSAKSKAVEKLSHEIADLIWKIQNN</sequence>
<gene>
    <name evidence="2" type="ORF">BCL69_11204</name>
</gene>
<name>A0A5D3Y6I5_9PROT</name>
<reference evidence="2 3" key="1">
    <citation type="submission" date="2019-07" db="EMBL/GenBank/DDBJ databases">
        <title>Active sludge and wastewater microbial communities from Klosterneuburg, Austria.</title>
        <authorList>
            <person name="Wagner M."/>
        </authorList>
    </citation>
    <scope>NUCLEOTIDE SEQUENCE [LARGE SCALE GENOMIC DNA]</scope>
    <source>
        <strain evidence="2 3">Nm2</strain>
    </source>
</reference>
<dbReference type="AlphaFoldDB" id="A0A5D3Y6I5"/>
<protein>
    <recommendedName>
        <fullName evidence="1">ABC-type transport auxiliary lipoprotein component domain-containing protein</fullName>
    </recommendedName>
</protein>
<evidence type="ECO:0000313" key="2">
    <source>
        <dbReference type="EMBL" id="TYP70832.1"/>
    </source>
</evidence>
<evidence type="ECO:0000259" key="1">
    <source>
        <dbReference type="Pfam" id="PF03886"/>
    </source>
</evidence>
<accession>A0A5D3Y6I5</accession>
<dbReference type="EMBL" id="VNHT01000120">
    <property type="protein sequence ID" value="TYP70832.1"/>
    <property type="molecule type" value="Genomic_DNA"/>
</dbReference>
<organism evidence="2 3">
    <name type="scientific">Nitrosomonas communis</name>
    <dbReference type="NCBI Taxonomy" id="44574"/>
    <lineage>
        <taxon>Bacteria</taxon>
        <taxon>Pseudomonadati</taxon>
        <taxon>Pseudomonadota</taxon>
        <taxon>Betaproteobacteria</taxon>
        <taxon>Nitrosomonadales</taxon>
        <taxon>Nitrosomonadaceae</taxon>
        <taxon>Nitrosomonas</taxon>
    </lineage>
</organism>
<dbReference type="SUPFAM" id="SSF159594">
    <property type="entry name" value="XCC0632-like"/>
    <property type="match status" value="1"/>
</dbReference>
<feature type="domain" description="ABC-type transport auxiliary lipoprotein component" evidence="1">
    <location>
        <begin position="31"/>
        <end position="194"/>
    </location>
</feature>